<dbReference type="SMART" id="SM00422">
    <property type="entry name" value="HTH_MERR"/>
    <property type="match status" value="1"/>
</dbReference>
<dbReference type="Gene3D" id="1.10.1240.10">
    <property type="entry name" value="Methionine synthase domain"/>
    <property type="match status" value="1"/>
</dbReference>
<dbReference type="InterPro" id="IPR009061">
    <property type="entry name" value="DNA-bd_dom_put_sf"/>
</dbReference>
<feature type="domain" description="HTH merR-type" evidence="1">
    <location>
        <begin position="17"/>
        <end position="86"/>
    </location>
</feature>
<dbReference type="GO" id="GO:0006355">
    <property type="term" value="P:regulation of DNA-templated transcription"/>
    <property type="evidence" value="ECO:0007669"/>
    <property type="project" value="InterPro"/>
</dbReference>
<accession>A0A558DVS3</accession>
<dbReference type="PROSITE" id="PS51332">
    <property type="entry name" value="B12_BINDING"/>
    <property type="match status" value="1"/>
</dbReference>
<dbReference type="EMBL" id="VMNH01000004">
    <property type="protein sequence ID" value="TVO77774.1"/>
    <property type="molecule type" value="Genomic_DNA"/>
</dbReference>
<evidence type="ECO:0000313" key="3">
    <source>
        <dbReference type="EMBL" id="TVO77774.1"/>
    </source>
</evidence>
<dbReference type="SUPFAM" id="SSF46955">
    <property type="entry name" value="Putative DNA-binding domain"/>
    <property type="match status" value="1"/>
</dbReference>
<dbReference type="InterPro" id="IPR003759">
    <property type="entry name" value="Cbl-bd_cap"/>
</dbReference>
<dbReference type="Gene3D" id="3.40.50.280">
    <property type="entry name" value="Cobalamin-binding domain"/>
    <property type="match status" value="1"/>
</dbReference>
<dbReference type="Pfam" id="PF02607">
    <property type="entry name" value="B12-binding_2"/>
    <property type="match status" value="1"/>
</dbReference>
<protein>
    <submittedName>
        <fullName evidence="3">MerR family transcriptional regulator</fullName>
    </submittedName>
</protein>
<dbReference type="Pfam" id="PF13411">
    <property type="entry name" value="MerR_1"/>
    <property type="match status" value="1"/>
</dbReference>
<feature type="domain" description="B12-binding" evidence="2">
    <location>
        <begin position="195"/>
        <end position="320"/>
    </location>
</feature>
<comment type="caution">
    <text evidence="3">The sequence shown here is derived from an EMBL/GenBank/DDBJ whole genome shotgun (WGS) entry which is preliminary data.</text>
</comment>
<organism evidence="3 4">
    <name type="scientific">Sedimenticola selenatireducens</name>
    <dbReference type="NCBI Taxonomy" id="191960"/>
    <lineage>
        <taxon>Bacteria</taxon>
        <taxon>Pseudomonadati</taxon>
        <taxon>Pseudomonadota</taxon>
        <taxon>Gammaproteobacteria</taxon>
        <taxon>Chromatiales</taxon>
        <taxon>Sedimenticolaceae</taxon>
        <taxon>Sedimenticola</taxon>
    </lineage>
</organism>
<keyword evidence="4" id="KW-1185">Reference proteome</keyword>
<dbReference type="InterPro" id="IPR000551">
    <property type="entry name" value="MerR-type_HTH_dom"/>
</dbReference>
<dbReference type="OrthoDB" id="9800334at2"/>
<dbReference type="RefSeq" id="WP_144357498.1">
    <property type="nucleotide sequence ID" value="NZ_VMNH01000004.1"/>
</dbReference>
<dbReference type="GO" id="GO:0046872">
    <property type="term" value="F:metal ion binding"/>
    <property type="evidence" value="ECO:0007669"/>
    <property type="project" value="InterPro"/>
</dbReference>
<evidence type="ECO:0000313" key="4">
    <source>
        <dbReference type="Proteomes" id="UP000316649"/>
    </source>
</evidence>
<evidence type="ECO:0000259" key="2">
    <source>
        <dbReference type="PROSITE" id="PS51332"/>
    </source>
</evidence>
<dbReference type="Proteomes" id="UP000316649">
    <property type="component" value="Unassembled WGS sequence"/>
</dbReference>
<dbReference type="SUPFAM" id="SSF52242">
    <property type="entry name" value="Cobalamin (vitamin B12)-binding domain"/>
    <property type="match status" value="1"/>
</dbReference>
<name>A0A558DVS3_9GAMM</name>
<reference evidence="3 4" key="1">
    <citation type="submission" date="2019-07" db="EMBL/GenBank/DDBJ databases">
        <title>The pathways for chlorine oxyanion respiration interact through the shared metabolite chlorate.</title>
        <authorList>
            <person name="Barnum T.P."/>
            <person name="Cheng Y."/>
            <person name="Hill K.A."/>
            <person name="Lucas L.N."/>
            <person name="Carlson H.K."/>
            <person name="Coates J.D."/>
        </authorList>
    </citation>
    <scope>NUCLEOTIDE SEQUENCE [LARGE SCALE GENOMIC DNA]</scope>
    <source>
        <strain evidence="3 4">BK-1</strain>
    </source>
</reference>
<sequence>MNEIAESIPSRDHLESRHPIQIAARRSGLSVDVIRVWERRYNAVSPSRLPGGRRVYSDADIRRLALLQQVTSAGRRIGDVATLDNTALAAMVEEDNRSAGQIFTNGGAKTAAERHMIHAMQAIEQLSPEKLRQVIASATIDLPLNMLLEQMLIPLLRALGDRCKEGQIRVGQEHMASAVIRHYLIGLLNKTGDDLNTLVFTSPSGHYHELGILMAAVTAESEGWRALYLGPDLPVAEIAAAATQAKAKAVALGLQCTMDEVVLMSEMILLRETLPSGIKLIISGAAALQLKQQLVQLPALVPEDLAEFRRSLSALLNEGQ</sequence>
<dbReference type="InterPro" id="IPR006158">
    <property type="entry name" value="Cobalamin-bd"/>
</dbReference>
<evidence type="ECO:0000259" key="1">
    <source>
        <dbReference type="PROSITE" id="PS50937"/>
    </source>
</evidence>
<dbReference type="GO" id="GO:0003677">
    <property type="term" value="F:DNA binding"/>
    <property type="evidence" value="ECO:0007669"/>
    <property type="project" value="InterPro"/>
</dbReference>
<dbReference type="PROSITE" id="PS50937">
    <property type="entry name" value="HTH_MERR_2"/>
    <property type="match status" value="1"/>
</dbReference>
<dbReference type="InterPro" id="IPR036594">
    <property type="entry name" value="Meth_synthase_dom"/>
</dbReference>
<dbReference type="GO" id="GO:0031419">
    <property type="term" value="F:cobalamin binding"/>
    <property type="evidence" value="ECO:0007669"/>
    <property type="project" value="InterPro"/>
</dbReference>
<gene>
    <name evidence="3" type="ORF">FHP88_02955</name>
</gene>
<dbReference type="AlphaFoldDB" id="A0A558DVS3"/>
<dbReference type="InterPro" id="IPR036724">
    <property type="entry name" value="Cobalamin-bd_sf"/>
</dbReference>
<proteinExistence type="predicted"/>
<dbReference type="Gene3D" id="1.10.1660.10">
    <property type="match status" value="1"/>
</dbReference>